<sequence>MVNPLNCLTGEQEGYLLGKVKEWFDAMNDTAPQQLLDAGFLFPTKPPEIWTTLPDEWDEMMDQGGIYNLMDKSLEEYLEKWLRLLGYAYWVQGLWNDRYQTLTRCRDFIKDYVFAHSDGGREQKAAVSGAHWITAEVTGKLNEAERKLTELNGLIRKWEKIEFSISRSITSRQGRGNR</sequence>
<organism evidence="1 2">
    <name type="scientific">Paenibacillus peoriae</name>
    <dbReference type="NCBI Taxonomy" id="59893"/>
    <lineage>
        <taxon>Bacteria</taxon>
        <taxon>Bacillati</taxon>
        <taxon>Bacillota</taxon>
        <taxon>Bacilli</taxon>
        <taxon>Bacillales</taxon>
        <taxon>Paenibacillaceae</taxon>
        <taxon>Paenibacillus</taxon>
    </lineage>
</organism>
<proteinExistence type="predicted"/>
<gene>
    <name evidence="1" type="ORF">IAQ67_28825</name>
</gene>
<protein>
    <submittedName>
        <fullName evidence="1">Uncharacterized protein</fullName>
    </submittedName>
</protein>
<accession>A0A7H0YH04</accession>
<reference evidence="1 2" key="1">
    <citation type="submission" date="2020-09" db="EMBL/GenBank/DDBJ databases">
        <title>Characterization of Paenibacillus peoriae strain ZF390 with broad-spectrum antimicrobial activity as a potential biocontrol agent.</title>
        <authorList>
            <person name="Li L."/>
            <person name="Zhao Y."/>
            <person name="Li B."/>
            <person name="Xie X."/>
        </authorList>
    </citation>
    <scope>NUCLEOTIDE SEQUENCE [LARGE SCALE GENOMIC DNA]</scope>
    <source>
        <strain evidence="1 2">ZF390</strain>
        <plasmid evidence="1 2">pPlas1</plasmid>
    </source>
</reference>
<dbReference type="EMBL" id="CP061173">
    <property type="protein sequence ID" value="QNR70362.1"/>
    <property type="molecule type" value="Genomic_DNA"/>
</dbReference>
<name>A0A7H0YH04_9BACL</name>
<dbReference type="AlphaFoldDB" id="A0A7H0YH04"/>
<dbReference type="RefSeq" id="WP_190299669.1">
    <property type="nucleotide sequence ID" value="NZ_CP061173.1"/>
</dbReference>
<evidence type="ECO:0000313" key="2">
    <source>
        <dbReference type="Proteomes" id="UP000516384"/>
    </source>
</evidence>
<evidence type="ECO:0000313" key="1">
    <source>
        <dbReference type="EMBL" id="QNR70362.1"/>
    </source>
</evidence>
<geneLocation type="plasmid" evidence="1 2">
    <name>pPlas1</name>
</geneLocation>
<dbReference type="Proteomes" id="UP000516384">
    <property type="component" value="Plasmid pPlas1"/>
</dbReference>
<keyword evidence="1" id="KW-0614">Plasmid</keyword>